<reference evidence="1" key="1">
    <citation type="submission" date="2017-12" db="EMBL/GenBank/DDBJ databases">
        <title>Gene loss provides genomic basis for host adaptation in cereal stripe rust fungi.</title>
        <authorList>
            <person name="Xia C."/>
        </authorList>
    </citation>
    <scope>NUCLEOTIDE SEQUENCE [LARGE SCALE GENOMIC DNA]</scope>
    <source>
        <strain evidence="1">93-210</strain>
    </source>
</reference>
<name>A0A2S4UIB8_9BASI</name>
<organism evidence="1 2">
    <name type="scientific">Puccinia striiformis</name>
    <dbReference type="NCBI Taxonomy" id="27350"/>
    <lineage>
        <taxon>Eukaryota</taxon>
        <taxon>Fungi</taxon>
        <taxon>Dikarya</taxon>
        <taxon>Basidiomycota</taxon>
        <taxon>Pucciniomycotina</taxon>
        <taxon>Pucciniomycetes</taxon>
        <taxon>Pucciniales</taxon>
        <taxon>Pucciniaceae</taxon>
        <taxon>Puccinia</taxon>
    </lineage>
</organism>
<comment type="caution">
    <text evidence="1">The sequence shown here is derived from an EMBL/GenBank/DDBJ whole genome shotgun (WGS) entry which is preliminary data.</text>
</comment>
<dbReference type="VEuPathDB" id="FungiDB:PSTT_15297"/>
<accession>A0A2S4UIB8</accession>
<proteinExistence type="predicted"/>
<dbReference type="Proteomes" id="UP000239156">
    <property type="component" value="Unassembled WGS sequence"/>
</dbReference>
<sequence>MQDSNVFFLGTQDSLGFVSNFSGNSGPYLCCVPNGGPLELNRVRADGGESANGARRSIAVDVTFGRCLGFKNWNHHKCEVLLRSQSGAVLQNDGRSRALGVGEAAVQVYYVISVDGLDVLPNTLKPNLTGWQSCGGQEGSWGADSRDSIFLTSKQFFHDNPDSLRFSGQFAAMAEFMLRGHTFTMEDKRQSLSQMAIPEQDSLNLIIRRTYTHQGNIENLDNGLTTALYVQLSGCGSGGIGSIKEATLWFSNTIGGPIWDLVVMHRPKEDPIGLIRVQYLVSVDVLDVPVNTKFTPGSWISLCGNLGSLGLSSGKMIVKVTRGLYCDL</sequence>
<dbReference type="VEuPathDB" id="FungiDB:PSHT_03660"/>
<gene>
    <name evidence="1" type="ORF">PSTT_15297</name>
</gene>
<protein>
    <submittedName>
        <fullName evidence="1">Uncharacterized protein</fullName>
    </submittedName>
</protein>
<dbReference type="AlphaFoldDB" id="A0A2S4UIB8"/>
<dbReference type="EMBL" id="PKSL01000274">
    <property type="protein sequence ID" value="POV97058.1"/>
    <property type="molecule type" value="Genomic_DNA"/>
</dbReference>
<evidence type="ECO:0000313" key="2">
    <source>
        <dbReference type="Proteomes" id="UP000239156"/>
    </source>
</evidence>
<evidence type="ECO:0000313" key="1">
    <source>
        <dbReference type="EMBL" id="POV97058.1"/>
    </source>
</evidence>
<keyword evidence="2" id="KW-1185">Reference proteome</keyword>